<gene>
    <name evidence="1" type="ORF">Lgra_2699</name>
    <name evidence="2" type="ORF">NCTC12388_00655</name>
</gene>
<reference evidence="2 4" key="2">
    <citation type="submission" date="2018-06" db="EMBL/GenBank/DDBJ databases">
        <authorList>
            <consortium name="Pathogen Informatics"/>
            <person name="Doyle S."/>
        </authorList>
    </citation>
    <scope>NUCLEOTIDE SEQUENCE [LARGE SCALE GENOMIC DNA]</scope>
    <source>
        <strain evidence="2 4">NCTC12388</strain>
    </source>
</reference>
<accession>A0A378J603</accession>
<dbReference type="AlphaFoldDB" id="A0A378J603"/>
<evidence type="ECO:0000313" key="1">
    <source>
        <dbReference type="EMBL" id="KTD05922.1"/>
    </source>
</evidence>
<organism evidence="2 4">
    <name type="scientific">Legionella gratiana</name>
    <dbReference type="NCBI Taxonomy" id="45066"/>
    <lineage>
        <taxon>Bacteria</taxon>
        <taxon>Pseudomonadati</taxon>
        <taxon>Pseudomonadota</taxon>
        <taxon>Gammaproteobacteria</taxon>
        <taxon>Legionellales</taxon>
        <taxon>Legionellaceae</taxon>
        <taxon>Legionella</taxon>
    </lineage>
</organism>
<sequence>MNLDDGSTMIKKLEIVTQEIMDNICFAMEEEILPKIDAHALKDGDLDIIDSNLYRGNNFEVVKRRISAAVWPILSLLLNNSNPQQGKDAFFRALKKDLTQIIIEIKNNKISPSSFDETVSTSSSTTASLF</sequence>
<dbReference type="Proteomes" id="UP000254476">
    <property type="component" value="Unassembled WGS sequence"/>
</dbReference>
<keyword evidence="3" id="KW-1185">Reference proteome</keyword>
<proteinExistence type="predicted"/>
<name>A0A378J603_9GAMM</name>
<evidence type="ECO:0000313" key="2">
    <source>
        <dbReference type="EMBL" id="STX42431.1"/>
    </source>
</evidence>
<dbReference type="Proteomes" id="UP000054691">
    <property type="component" value="Unassembled WGS sequence"/>
</dbReference>
<dbReference type="EMBL" id="UGOB01000001">
    <property type="protein sequence ID" value="STX42431.1"/>
    <property type="molecule type" value="Genomic_DNA"/>
</dbReference>
<evidence type="ECO:0000313" key="4">
    <source>
        <dbReference type="Proteomes" id="UP000254476"/>
    </source>
</evidence>
<evidence type="ECO:0000313" key="3">
    <source>
        <dbReference type="Proteomes" id="UP000054691"/>
    </source>
</evidence>
<protein>
    <submittedName>
        <fullName evidence="2">Uncharacterized protein</fullName>
    </submittedName>
</protein>
<dbReference type="EMBL" id="LNYE01000029">
    <property type="protein sequence ID" value="KTD05922.1"/>
    <property type="molecule type" value="Genomic_DNA"/>
</dbReference>
<reference evidence="1 3" key="1">
    <citation type="submission" date="2015-11" db="EMBL/GenBank/DDBJ databases">
        <title>Genomic analysis of 38 Legionella species identifies large and diverse effector repertoires.</title>
        <authorList>
            <person name="Burstein D."/>
            <person name="Amaro F."/>
            <person name="Zusman T."/>
            <person name="Lifshitz Z."/>
            <person name="Cohen O."/>
            <person name="Gilbert J.A."/>
            <person name="Pupko T."/>
            <person name="Shuman H.A."/>
            <person name="Segal G."/>
        </authorList>
    </citation>
    <scope>NUCLEOTIDE SEQUENCE [LARGE SCALE GENOMIC DNA]</scope>
    <source>
        <strain evidence="1 3">Lyon 8420412</strain>
    </source>
</reference>